<evidence type="ECO:0000313" key="1">
    <source>
        <dbReference type="EMBL" id="OMO66688.1"/>
    </source>
</evidence>
<dbReference type="AlphaFoldDB" id="A0A1R3H8K6"/>
<accession>A0A1R3H8K6</accession>
<keyword evidence="2" id="KW-1185">Reference proteome</keyword>
<comment type="caution">
    <text evidence="1">The sequence shown here is derived from an EMBL/GenBank/DDBJ whole genome shotgun (WGS) entry which is preliminary data.</text>
</comment>
<name>A0A1R3H8K6_9ROSI</name>
<evidence type="ECO:0000313" key="2">
    <source>
        <dbReference type="Proteomes" id="UP000187203"/>
    </source>
</evidence>
<organism evidence="1 2">
    <name type="scientific">Corchorus olitorius</name>
    <dbReference type="NCBI Taxonomy" id="93759"/>
    <lineage>
        <taxon>Eukaryota</taxon>
        <taxon>Viridiplantae</taxon>
        <taxon>Streptophyta</taxon>
        <taxon>Embryophyta</taxon>
        <taxon>Tracheophyta</taxon>
        <taxon>Spermatophyta</taxon>
        <taxon>Magnoliopsida</taxon>
        <taxon>eudicotyledons</taxon>
        <taxon>Gunneridae</taxon>
        <taxon>Pentapetalae</taxon>
        <taxon>rosids</taxon>
        <taxon>malvids</taxon>
        <taxon>Malvales</taxon>
        <taxon>Malvaceae</taxon>
        <taxon>Grewioideae</taxon>
        <taxon>Apeibeae</taxon>
        <taxon>Corchorus</taxon>
    </lineage>
</organism>
<sequence length="125" mass="13671">MVMTPRLGFDREIEAGLREANHSLRPEKSPETLAAAGKEERKLFTVRAAVGCDNICALNATLDAAAVATSIDGYYAATSCVSGTEKERRREQRSEVISGSNPVRNMERVRVNPIPSYLISSFVLN</sequence>
<gene>
    <name evidence="1" type="ORF">COLO4_30456</name>
</gene>
<dbReference type="EMBL" id="AWUE01020729">
    <property type="protein sequence ID" value="OMO66688.1"/>
    <property type="molecule type" value="Genomic_DNA"/>
</dbReference>
<protein>
    <submittedName>
        <fullName evidence="1">Uncharacterized protein</fullName>
    </submittedName>
</protein>
<reference evidence="2" key="1">
    <citation type="submission" date="2013-09" db="EMBL/GenBank/DDBJ databases">
        <title>Corchorus olitorius genome sequencing.</title>
        <authorList>
            <person name="Alam M."/>
            <person name="Haque M.S."/>
            <person name="Islam M.S."/>
            <person name="Emdad E.M."/>
            <person name="Islam M.M."/>
            <person name="Ahmed B."/>
            <person name="Halim A."/>
            <person name="Hossen Q.M.M."/>
            <person name="Hossain M.Z."/>
            <person name="Ahmed R."/>
            <person name="Khan M.M."/>
            <person name="Islam R."/>
            <person name="Rashid M.M."/>
            <person name="Khan S.A."/>
            <person name="Rahman M.S."/>
            <person name="Alam M."/>
            <person name="Yahiya A.S."/>
            <person name="Khan M.S."/>
            <person name="Azam M.S."/>
            <person name="Haque T."/>
            <person name="Lashkar M.Z.H."/>
            <person name="Akhand A.I."/>
            <person name="Morshed G."/>
            <person name="Roy S."/>
            <person name="Uddin K.S."/>
            <person name="Rabeya T."/>
            <person name="Hossain A.S."/>
            <person name="Chowdhury A."/>
            <person name="Snigdha A.R."/>
            <person name="Mortoza M.S."/>
            <person name="Matin S.A."/>
            <person name="Hoque S.M.E."/>
            <person name="Islam M.K."/>
            <person name="Roy D.K."/>
            <person name="Haider R."/>
            <person name="Moosa M.M."/>
            <person name="Elias S.M."/>
            <person name="Hasan A.M."/>
            <person name="Jahan S."/>
            <person name="Shafiuddin M."/>
            <person name="Mahmood N."/>
            <person name="Shommy N.S."/>
        </authorList>
    </citation>
    <scope>NUCLEOTIDE SEQUENCE [LARGE SCALE GENOMIC DNA]</scope>
    <source>
        <strain evidence="2">cv. O-4</strain>
    </source>
</reference>
<proteinExistence type="predicted"/>
<dbReference type="Proteomes" id="UP000187203">
    <property type="component" value="Unassembled WGS sequence"/>
</dbReference>